<protein>
    <submittedName>
        <fullName evidence="7">FAD/NAD(P)-binding domain-containing protein</fullName>
    </submittedName>
</protein>
<evidence type="ECO:0000259" key="6">
    <source>
        <dbReference type="Pfam" id="PF01494"/>
    </source>
</evidence>
<dbReference type="EMBL" id="KZ613949">
    <property type="protein sequence ID" value="PMD37265.1"/>
    <property type="molecule type" value="Genomic_DNA"/>
</dbReference>
<dbReference type="PANTHER" id="PTHR13789:SF314">
    <property type="entry name" value="FAD-BINDING DOMAIN-CONTAINING PROTEIN"/>
    <property type="match status" value="1"/>
</dbReference>
<dbReference type="SUPFAM" id="SSF51905">
    <property type="entry name" value="FAD/NAD(P)-binding domain"/>
    <property type="match status" value="1"/>
</dbReference>
<evidence type="ECO:0000256" key="2">
    <source>
        <dbReference type="ARBA" id="ARBA00022630"/>
    </source>
</evidence>
<organism evidence="7 8">
    <name type="scientific">Hyaloscypha variabilis (strain UAMH 11265 / GT02V1 / F)</name>
    <name type="common">Meliniomyces variabilis</name>
    <dbReference type="NCBI Taxonomy" id="1149755"/>
    <lineage>
        <taxon>Eukaryota</taxon>
        <taxon>Fungi</taxon>
        <taxon>Dikarya</taxon>
        <taxon>Ascomycota</taxon>
        <taxon>Pezizomycotina</taxon>
        <taxon>Leotiomycetes</taxon>
        <taxon>Helotiales</taxon>
        <taxon>Hyaloscyphaceae</taxon>
        <taxon>Hyaloscypha</taxon>
        <taxon>Hyaloscypha variabilis</taxon>
    </lineage>
</organism>
<keyword evidence="8" id="KW-1185">Reference proteome</keyword>
<proteinExistence type="inferred from homology"/>
<reference evidence="7 8" key="1">
    <citation type="submission" date="2016-04" db="EMBL/GenBank/DDBJ databases">
        <title>A degradative enzymes factory behind the ericoid mycorrhizal symbiosis.</title>
        <authorList>
            <consortium name="DOE Joint Genome Institute"/>
            <person name="Martino E."/>
            <person name="Morin E."/>
            <person name="Grelet G."/>
            <person name="Kuo A."/>
            <person name="Kohler A."/>
            <person name="Daghino S."/>
            <person name="Barry K."/>
            <person name="Choi C."/>
            <person name="Cichocki N."/>
            <person name="Clum A."/>
            <person name="Copeland A."/>
            <person name="Hainaut M."/>
            <person name="Haridas S."/>
            <person name="Labutti K."/>
            <person name="Lindquist E."/>
            <person name="Lipzen A."/>
            <person name="Khouja H.-R."/>
            <person name="Murat C."/>
            <person name="Ohm R."/>
            <person name="Olson A."/>
            <person name="Spatafora J."/>
            <person name="Veneault-Fourrey C."/>
            <person name="Henrissat B."/>
            <person name="Grigoriev I."/>
            <person name="Martin F."/>
            <person name="Perotto S."/>
        </authorList>
    </citation>
    <scope>NUCLEOTIDE SEQUENCE [LARGE SCALE GENOMIC DNA]</scope>
    <source>
        <strain evidence="7 8">F</strain>
    </source>
</reference>
<evidence type="ECO:0000256" key="3">
    <source>
        <dbReference type="ARBA" id="ARBA00022827"/>
    </source>
</evidence>
<dbReference type="Pfam" id="PF01494">
    <property type="entry name" value="FAD_binding_3"/>
    <property type="match status" value="1"/>
</dbReference>
<sequence>MAKIVLDIIIVGAGISGLAAAISLSRAGHNVTILERSTLNQEAGYMITIGPTGVSVLSSLGFDFVRARPSKIDFVTTFNGETLEQQHNHDIRLHSLNSQGATTFYRPDLHDELKRLCLLKSSAHKSPRLLLGSEVVSVDIERATVTLANGSSLSCDLLIGADSKRSIIKAAFNDPDKLRQAPYRIFRAIVPTETLIEDERQCEESKYTYEQVAKIINTDGYSGFLQDLEAGYDLFLDKDSVPETDPVKAKQKMLEIFSDYHPFMLLHFKNVSEWEVFHASPVSHLHKGRAILVGDAAHSMFPTTGQGGTQSLEDICALSILLHSDSLRTGSEMEVKERLGIYEKLRKESMSVVQEFSEITFGRNGEFGEKRPRHVVNKAGISSGEEYLTYLYQYDIFEESRKALEDGLRARARL</sequence>
<dbReference type="GO" id="GO:0004497">
    <property type="term" value="F:monooxygenase activity"/>
    <property type="evidence" value="ECO:0007669"/>
    <property type="project" value="UniProtKB-KW"/>
</dbReference>
<keyword evidence="4" id="KW-0560">Oxidoreductase</keyword>
<evidence type="ECO:0000313" key="8">
    <source>
        <dbReference type="Proteomes" id="UP000235786"/>
    </source>
</evidence>
<evidence type="ECO:0000256" key="1">
    <source>
        <dbReference type="ARBA" id="ARBA00007992"/>
    </source>
</evidence>
<dbReference type="Proteomes" id="UP000235786">
    <property type="component" value="Unassembled WGS sequence"/>
</dbReference>
<feature type="domain" description="FAD-binding" evidence="6">
    <location>
        <begin position="7"/>
        <end position="323"/>
    </location>
</feature>
<dbReference type="GO" id="GO:0071949">
    <property type="term" value="F:FAD binding"/>
    <property type="evidence" value="ECO:0007669"/>
    <property type="project" value="InterPro"/>
</dbReference>
<dbReference type="InterPro" id="IPR050493">
    <property type="entry name" value="FAD-dep_Monooxygenase_BioMet"/>
</dbReference>
<dbReference type="InterPro" id="IPR002938">
    <property type="entry name" value="FAD-bd"/>
</dbReference>
<dbReference type="OrthoDB" id="417877at2759"/>
<dbReference type="AlphaFoldDB" id="A0A2J6RFG7"/>
<keyword evidence="3" id="KW-0274">FAD</keyword>
<evidence type="ECO:0000256" key="4">
    <source>
        <dbReference type="ARBA" id="ARBA00023002"/>
    </source>
</evidence>
<comment type="similarity">
    <text evidence="1">Belongs to the paxM FAD-dependent monooxygenase family.</text>
</comment>
<keyword evidence="5" id="KW-0503">Monooxygenase</keyword>
<dbReference type="PANTHER" id="PTHR13789">
    <property type="entry name" value="MONOOXYGENASE"/>
    <property type="match status" value="1"/>
</dbReference>
<evidence type="ECO:0000313" key="7">
    <source>
        <dbReference type="EMBL" id="PMD37265.1"/>
    </source>
</evidence>
<accession>A0A2J6RFG7</accession>
<evidence type="ECO:0000256" key="5">
    <source>
        <dbReference type="ARBA" id="ARBA00023033"/>
    </source>
</evidence>
<dbReference type="Gene3D" id="3.50.50.60">
    <property type="entry name" value="FAD/NAD(P)-binding domain"/>
    <property type="match status" value="1"/>
</dbReference>
<dbReference type="STRING" id="1149755.A0A2J6RFG7"/>
<gene>
    <name evidence="7" type="ORF">L207DRAFT_585619</name>
</gene>
<name>A0A2J6RFG7_HYAVF</name>
<dbReference type="InterPro" id="IPR036188">
    <property type="entry name" value="FAD/NAD-bd_sf"/>
</dbReference>
<keyword evidence="2" id="KW-0285">Flavoprotein</keyword>
<dbReference type="PRINTS" id="PR00420">
    <property type="entry name" value="RNGMNOXGNASE"/>
</dbReference>